<evidence type="ECO:0000313" key="2">
    <source>
        <dbReference type="Proteomes" id="UP000680866"/>
    </source>
</evidence>
<gene>
    <name evidence="1" type="ORF">Prubr_13380</name>
</gene>
<name>A0A810MSZ1_9ACTN</name>
<organism evidence="1 2">
    <name type="scientific">Polymorphospora rubra</name>
    <dbReference type="NCBI Taxonomy" id="338584"/>
    <lineage>
        <taxon>Bacteria</taxon>
        <taxon>Bacillati</taxon>
        <taxon>Actinomycetota</taxon>
        <taxon>Actinomycetes</taxon>
        <taxon>Micromonosporales</taxon>
        <taxon>Micromonosporaceae</taxon>
        <taxon>Polymorphospora</taxon>
    </lineage>
</organism>
<dbReference type="EMBL" id="AP023359">
    <property type="protein sequence ID" value="BCJ64317.1"/>
    <property type="molecule type" value="Genomic_DNA"/>
</dbReference>
<evidence type="ECO:0000313" key="1">
    <source>
        <dbReference type="EMBL" id="BCJ64317.1"/>
    </source>
</evidence>
<proteinExistence type="predicted"/>
<protein>
    <submittedName>
        <fullName evidence="1">Uncharacterized protein</fullName>
    </submittedName>
</protein>
<dbReference type="AlphaFoldDB" id="A0A810MSZ1"/>
<keyword evidence="2" id="KW-1185">Reference proteome</keyword>
<sequence length="59" mass="6169">MRPRAGEATVDHDEPQLTLLAALRPGVGDLEQFADLTDASQSTVGDRLHDEIVGGATGP</sequence>
<reference evidence="1" key="1">
    <citation type="submission" date="2020-08" db="EMBL/GenBank/DDBJ databases">
        <title>Whole genome shotgun sequence of Polymorphospora rubra NBRC 101157.</title>
        <authorList>
            <person name="Komaki H."/>
            <person name="Tamura T."/>
        </authorList>
    </citation>
    <scope>NUCLEOTIDE SEQUENCE</scope>
    <source>
        <strain evidence="1">NBRC 101157</strain>
    </source>
</reference>
<accession>A0A810MSZ1</accession>
<dbReference type="KEGG" id="pry:Prubr_13380"/>
<dbReference type="Proteomes" id="UP000680866">
    <property type="component" value="Chromosome"/>
</dbReference>